<gene>
    <name evidence="2" type="ORF">HKBW3S25_00712</name>
</gene>
<sequence>MQRTERKINLPSFWLKSLGLAILVYLSLSQSAQAQERIWVDTSGWETRTYWVEDGHYENRVGRRWVDKPRYETRVREEPYTYHVWVQRGYWRTYVYDQWVDISHWQTRTGYRWTWTPWQSVSRWHPRYPRTPPYYSLNRSGPRGYFTYREGNAEYKARDLTYAYRPHGFTRGFAVFVHDYQVRYYRRYAYTYRVWVRSGYWKTYTAREWVDTSRWEPRQGVRTVTYRELVRSGHWETYSYKVWVNTSRHETRQVWVKSGYWVSPLRATVVVKKDPPYVFTRWHRRSNGQPADMRLEVFWTVNNSNLSPGEPPKKINRLKIYQDVNRYKGMGTKRVVIFDGSVPASERGSLSRTVEFEHAGDATSTVHIFLYAQDGSSGHVEFANPINGFTSINVRPEETDLPADRWLGGQSLFNFSF</sequence>
<comment type="caution">
    <text evidence="2">The sequence shown here is derived from an EMBL/GenBank/DDBJ whole genome shotgun (WGS) entry which is preliminary data.</text>
</comment>
<evidence type="ECO:0000313" key="3">
    <source>
        <dbReference type="Proteomes" id="UP000543224"/>
    </source>
</evidence>
<feature type="signal peptide" evidence="1">
    <location>
        <begin position="1"/>
        <end position="34"/>
    </location>
</feature>
<evidence type="ECO:0008006" key="4">
    <source>
        <dbReference type="Google" id="ProtNLM"/>
    </source>
</evidence>
<name>A0A6V8P0P8_9ACTN</name>
<dbReference type="Proteomes" id="UP000543224">
    <property type="component" value="Unassembled WGS sequence"/>
</dbReference>
<protein>
    <recommendedName>
        <fullName evidence="4">Bacterial repeat domain-containing protein</fullName>
    </recommendedName>
</protein>
<proteinExistence type="predicted"/>
<organism evidence="2 3">
    <name type="scientific">Candidatus Hakubella thermalkaliphila</name>
    <dbReference type="NCBI Taxonomy" id="2754717"/>
    <lineage>
        <taxon>Bacteria</taxon>
        <taxon>Bacillati</taxon>
        <taxon>Actinomycetota</taxon>
        <taxon>Actinomycetota incertae sedis</taxon>
        <taxon>Candidatus Hakubellales</taxon>
        <taxon>Candidatus Hakubellaceae</taxon>
        <taxon>Candidatus Hakubella</taxon>
    </lineage>
</organism>
<accession>A0A6V8P0P8</accession>
<dbReference type="AlphaFoldDB" id="A0A6V8P0P8"/>
<keyword evidence="1" id="KW-0732">Signal</keyword>
<feature type="chain" id="PRO_5038448026" description="Bacterial repeat domain-containing protein" evidence="1">
    <location>
        <begin position="35"/>
        <end position="417"/>
    </location>
</feature>
<evidence type="ECO:0000313" key="2">
    <source>
        <dbReference type="EMBL" id="GFP25254.1"/>
    </source>
</evidence>
<reference evidence="2 3" key="1">
    <citation type="journal article" date="2020" name="Front. Microbiol.">
        <title>Single-cell genomics of novel Actinobacteria with the Wood-Ljungdahl pathway discovered in a serpentinizing system.</title>
        <authorList>
            <person name="Merino N."/>
            <person name="Kawai M."/>
            <person name="Boyd E.S."/>
            <person name="Colman D.R."/>
            <person name="McGlynn S.E."/>
            <person name="Nealson K.H."/>
            <person name="Kurokawa K."/>
            <person name="Hongoh Y."/>
        </authorList>
    </citation>
    <scope>NUCLEOTIDE SEQUENCE [LARGE SCALE GENOMIC DNA]</scope>
    <source>
        <strain evidence="2 3">S25</strain>
    </source>
</reference>
<dbReference type="EMBL" id="BLRX01000060">
    <property type="protein sequence ID" value="GFP25254.1"/>
    <property type="molecule type" value="Genomic_DNA"/>
</dbReference>
<evidence type="ECO:0000256" key="1">
    <source>
        <dbReference type="SAM" id="SignalP"/>
    </source>
</evidence>